<evidence type="ECO:0000313" key="1">
    <source>
        <dbReference type="EMBL" id="MBB3327469.1"/>
    </source>
</evidence>
<dbReference type="EMBL" id="JACHZG010000001">
    <property type="protein sequence ID" value="MBB3327469.1"/>
    <property type="molecule type" value="Genomic_DNA"/>
</dbReference>
<accession>A0A7W5P7D7</accession>
<dbReference type="RefSeq" id="WP_183338721.1">
    <property type="nucleotide sequence ID" value="NZ_JACHZG010000001.1"/>
</dbReference>
<protein>
    <submittedName>
        <fullName evidence="1">Uncharacterized protein</fullName>
    </submittedName>
</protein>
<evidence type="ECO:0000313" key="2">
    <source>
        <dbReference type="Proteomes" id="UP000565572"/>
    </source>
</evidence>
<dbReference type="Proteomes" id="UP000565572">
    <property type="component" value="Unassembled WGS sequence"/>
</dbReference>
<proteinExistence type="predicted"/>
<comment type="caution">
    <text evidence="1">The sequence shown here is derived from an EMBL/GenBank/DDBJ whole genome shotgun (WGS) entry which is preliminary data.</text>
</comment>
<gene>
    <name evidence="1" type="ORF">FHX39_002413</name>
</gene>
<reference evidence="1 2" key="1">
    <citation type="submission" date="2020-08" db="EMBL/GenBank/DDBJ databases">
        <title>Sequencing the genomes of 1000 actinobacteria strains.</title>
        <authorList>
            <person name="Klenk H.-P."/>
        </authorList>
    </citation>
    <scope>NUCLEOTIDE SEQUENCE [LARGE SCALE GENOMIC DNA]</scope>
    <source>
        <strain evidence="1 2">DSM 11053</strain>
    </source>
</reference>
<name>A0A7W5P7D7_9ACTN</name>
<keyword evidence="2" id="KW-1185">Reference proteome</keyword>
<organism evidence="1 2">
    <name type="scientific">Microlunatus antarcticus</name>
    <dbReference type="NCBI Taxonomy" id="53388"/>
    <lineage>
        <taxon>Bacteria</taxon>
        <taxon>Bacillati</taxon>
        <taxon>Actinomycetota</taxon>
        <taxon>Actinomycetes</taxon>
        <taxon>Propionibacteriales</taxon>
        <taxon>Propionibacteriaceae</taxon>
        <taxon>Microlunatus</taxon>
    </lineage>
</organism>
<dbReference type="AlphaFoldDB" id="A0A7W5P7D7"/>
<sequence length="358" mass="37212">MAELLGRVLSVDTRNAAENTVSDAAVGASVLYVNDAAPFAGGSGAFLVDGTAYAYVSADLDADTLLLASPLTTALPADSRCEVFPPSPEKLATVEVGGGGESTEVLVPHALVELLPDGIRDPLDQETVTIETGGDALIITDVRGMPLAQGVVAQWRLDPQLVALITMRFDDAASRDALIPVPLEGMSAYLADTGLQYAYSGGQWVPQLVYVKKAANTSVASSTTLIDDPHLFVDLVPGTYRVELFVHGTGANSGGDIKAAWSYSGGAIVTGNRTARGMAVAGTDGTGALARSSGHFVDTAVAYGLEAAATDAFSEDILLRVATSGRFQMRWAQNVADSTPTTVTAASRIYITRLADRT</sequence>